<evidence type="ECO:0000313" key="2">
    <source>
        <dbReference type="Proteomes" id="UP000005359"/>
    </source>
</evidence>
<dbReference type="Proteomes" id="UP000005359">
    <property type="component" value="Unassembled WGS sequence"/>
</dbReference>
<organism evidence="1 2">
    <name type="scientific">Dorea formicigenerans ATCC 27755</name>
    <dbReference type="NCBI Taxonomy" id="411461"/>
    <lineage>
        <taxon>Bacteria</taxon>
        <taxon>Bacillati</taxon>
        <taxon>Bacillota</taxon>
        <taxon>Clostridia</taxon>
        <taxon>Lachnospirales</taxon>
        <taxon>Lachnospiraceae</taxon>
        <taxon>Dorea</taxon>
    </lineage>
</organism>
<comment type="caution">
    <text evidence="1">The sequence shown here is derived from an EMBL/GenBank/DDBJ whole genome shotgun (WGS) entry which is preliminary data.</text>
</comment>
<evidence type="ECO:0000313" key="1">
    <source>
        <dbReference type="EMBL" id="EDR47471.1"/>
    </source>
</evidence>
<protein>
    <submittedName>
        <fullName evidence="1">Uncharacterized protein</fullName>
    </submittedName>
</protein>
<dbReference type="EMBL" id="AAXA02000011">
    <property type="protein sequence ID" value="EDR47471.1"/>
    <property type="molecule type" value="Genomic_DNA"/>
</dbReference>
<dbReference type="AlphaFoldDB" id="B0G419"/>
<sequence length="41" mass="4933">MPVVSFNIEKYTRYIMIDTNYVKNTNELRKNAIMKHKVKSN</sequence>
<proteinExistence type="predicted"/>
<reference evidence="1 2" key="1">
    <citation type="submission" date="2007-10" db="EMBL/GenBank/DDBJ databases">
        <title>Draft genome sequence of Dorea formicigenerans(ATCC 27755).</title>
        <authorList>
            <person name="Sudarsanam P."/>
            <person name="Ley R."/>
            <person name="Guruge J."/>
            <person name="Turnbaugh P.J."/>
            <person name="Mahowald M."/>
            <person name="Liep D."/>
            <person name="Gordon J."/>
        </authorList>
    </citation>
    <scope>NUCLEOTIDE SEQUENCE [LARGE SCALE GENOMIC DNA]</scope>
    <source>
        <strain evidence="1 2">ATCC 27755</strain>
    </source>
</reference>
<accession>B0G419</accession>
<dbReference type="PaxDb" id="411461-DORFOR_00996"/>
<gene>
    <name evidence="1" type="ORF">DORFOR_00996</name>
</gene>
<reference evidence="1 2" key="2">
    <citation type="submission" date="2007-10" db="EMBL/GenBank/DDBJ databases">
        <authorList>
            <person name="Fulton L."/>
            <person name="Clifton S."/>
            <person name="Fulton B."/>
            <person name="Xu J."/>
            <person name="Minx P."/>
            <person name="Pepin K.H."/>
            <person name="Johnson M."/>
            <person name="Thiruvilangam P."/>
            <person name="Bhonagiri V."/>
            <person name="Nash W.E."/>
            <person name="Wang C."/>
            <person name="Mardis E.R."/>
            <person name="Wilson R.K."/>
        </authorList>
    </citation>
    <scope>NUCLEOTIDE SEQUENCE [LARGE SCALE GENOMIC DNA]</scope>
    <source>
        <strain evidence="1 2">ATCC 27755</strain>
    </source>
</reference>
<name>B0G419_9FIRM</name>